<name>A0ABP1QVR8_9HEXA</name>
<evidence type="ECO:0000313" key="4">
    <source>
        <dbReference type="Proteomes" id="UP001642540"/>
    </source>
</evidence>
<gene>
    <name evidence="3" type="ORF">ODALV1_LOCUS15676</name>
</gene>
<dbReference type="Proteomes" id="UP001642540">
    <property type="component" value="Unassembled WGS sequence"/>
</dbReference>
<feature type="region of interest" description="Disordered" evidence="1">
    <location>
        <begin position="119"/>
        <end position="153"/>
    </location>
</feature>
<reference evidence="3 4" key="1">
    <citation type="submission" date="2024-08" db="EMBL/GenBank/DDBJ databases">
        <authorList>
            <person name="Cucini C."/>
            <person name="Frati F."/>
        </authorList>
    </citation>
    <scope>NUCLEOTIDE SEQUENCE [LARGE SCALE GENOMIC DNA]</scope>
</reference>
<evidence type="ECO:0000256" key="1">
    <source>
        <dbReference type="SAM" id="MobiDB-lite"/>
    </source>
</evidence>
<accession>A0ABP1QVR8</accession>
<feature type="compositionally biased region" description="Polar residues" evidence="1">
    <location>
        <begin position="141"/>
        <end position="153"/>
    </location>
</feature>
<comment type="caution">
    <text evidence="3">The sequence shown here is derived from an EMBL/GenBank/DDBJ whole genome shotgun (WGS) entry which is preliminary data.</text>
</comment>
<feature type="compositionally biased region" description="Low complexity" evidence="1">
    <location>
        <begin position="121"/>
        <end position="134"/>
    </location>
</feature>
<dbReference type="EMBL" id="CAXLJM020000048">
    <property type="protein sequence ID" value="CAL8112499.1"/>
    <property type="molecule type" value="Genomic_DNA"/>
</dbReference>
<evidence type="ECO:0000256" key="2">
    <source>
        <dbReference type="SAM" id="SignalP"/>
    </source>
</evidence>
<protein>
    <submittedName>
        <fullName evidence="3">Uncharacterized protein</fullName>
    </submittedName>
</protein>
<feature type="signal peptide" evidence="2">
    <location>
        <begin position="1"/>
        <end position="26"/>
    </location>
</feature>
<organism evidence="3 4">
    <name type="scientific">Orchesella dallaii</name>
    <dbReference type="NCBI Taxonomy" id="48710"/>
    <lineage>
        <taxon>Eukaryota</taxon>
        <taxon>Metazoa</taxon>
        <taxon>Ecdysozoa</taxon>
        <taxon>Arthropoda</taxon>
        <taxon>Hexapoda</taxon>
        <taxon>Collembola</taxon>
        <taxon>Entomobryomorpha</taxon>
        <taxon>Entomobryoidea</taxon>
        <taxon>Orchesellidae</taxon>
        <taxon>Orchesellinae</taxon>
        <taxon>Orchesella</taxon>
    </lineage>
</organism>
<proteinExistence type="predicted"/>
<sequence length="226" mass="25218">MLFSWPLLVAFTTLLVLYCISHSTHALPFDGNLISENSNSLSNSLKSHNMDLLIDPIHQAEYEDEELESKIVARSIFDMVLRTPPPPTSSYTRSTDPVAVVDQEFLLDTLRELTKEGVLLGPGANRPRRAGGNNNRRKPKTPTSVTTAQNTQEPITTITTELPLETTSNPESKKRHNLEDLLPSRNGHVEDFGILQYVQQVVLFKSKLVEVKLLAAMESPKVTVFP</sequence>
<feature type="chain" id="PRO_5046924999" evidence="2">
    <location>
        <begin position="27"/>
        <end position="226"/>
    </location>
</feature>
<keyword evidence="2" id="KW-0732">Signal</keyword>
<keyword evidence="4" id="KW-1185">Reference proteome</keyword>
<evidence type="ECO:0000313" key="3">
    <source>
        <dbReference type="EMBL" id="CAL8112499.1"/>
    </source>
</evidence>